<evidence type="ECO:0000313" key="2">
    <source>
        <dbReference type="Proteomes" id="UP001367676"/>
    </source>
</evidence>
<gene>
    <name evidence="1" type="ORF">V9T40_000227</name>
</gene>
<proteinExistence type="predicted"/>
<sequence length="106" mass="11950">MCETNFCLAIDWSEHRFPVEGRHAVNKMAFALILSLRIGRDLFAQPNLSFACVQVTGNPTPWEIEPTAKNWLGNLADASAAFSRCRLDFHPPAAFPPHRPHFQANF</sequence>
<evidence type="ECO:0000313" key="1">
    <source>
        <dbReference type="EMBL" id="KAK7579598.1"/>
    </source>
</evidence>
<comment type="caution">
    <text evidence="1">The sequence shown here is derived from an EMBL/GenBank/DDBJ whole genome shotgun (WGS) entry which is preliminary data.</text>
</comment>
<accession>A0AAN9Y1I4</accession>
<reference evidence="1 2" key="1">
    <citation type="submission" date="2024-03" db="EMBL/GenBank/DDBJ databases">
        <title>Adaptation during the transition from Ophiocordyceps entomopathogen to insect associate is accompanied by gene loss and intensified selection.</title>
        <authorList>
            <person name="Ward C.M."/>
            <person name="Onetto C.A."/>
            <person name="Borneman A.R."/>
        </authorList>
    </citation>
    <scope>NUCLEOTIDE SEQUENCE [LARGE SCALE GENOMIC DNA]</scope>
    <source>
        <strain evidence="1">AWRI1</strain>
        <tissue evidence="1">Single Adult Female</tissue>
    </source>
</reference>
<keyword evidence="2" id="KW-1185">Reference proteome</keyword>
<protein>
    <submittedName>
        <fullName evidence="1">Uncharacterized protein</fullName>
    </submittedName>
</protein>
<name>A0AAN9Y1I4_9HEMI</name>
<dbReference type="AlphaFoldDB" id="A0AAN9Y1I4"/>
<dbReference type="Proteomes" id="UP001367676">
    <property type="component" value="Unassembled WGS sequence"/>
</dbReference>
<organism evidence="1 2">
    <name type="scientific">Parthenolecanium corni</name>
    <dbReference type="NCBI Taxonomy" id="536013"/>
    <lineage>
        <taxon>Eukaryota</taxon>
        <taxon>Metazoa</taxon>
        <taxon>Ecdysozoa</taxon>
        <taxon>Arthropoda</taxon>
        <taxon>Hexapoda</taxon>
        <taxon>Insecta</taxon>
        <taxon>Pterygota</taxon>
        <taxon>Neoptera</taxon>
        <taxon>Paraneoptera</taxon>
        <taxon>Hemiptera</taxon>
        <taxon>Sternorrhyncha</taxon>
        <taxon>Coccoidea</taxon>
        <taxon>Coccidae</taxon>
        <taxon>Parthenolecanium</taxon>
    </lineage>
</organism>
<dbReference type="EMBL" id="JBBCAQ010000034">
    <property type="protein sequence ID" value="KAK7579598.1"/>
    <property type="molecule type" value="Genomic_DNA"/>
</dbReference>